<reference evidence="1 2" key="1">
    <citation type="submission" date="2023-06" db="EMBL/GenBank/DDBJ databases">
        <title>Parasedimentitalea psychrophila sp. nov., a psychrophilic bacterium isolated from deep-sea sediment.</title>
        <authorList>
            <person name="Li A."/>
        </authorList>
    </citation>
    <scope>NUCLEOTIDE SEQUENCE [LARGE SCALE GENOMIC DNA]</scope>
    <source>
        <strain evidence="1 2">QS115</strain>
    </source>
</reference>
<organism evidence="1 2">
    <name type="scientific">Parasedimentitalea psychrophila</name>
    <dbReference type="NCBI Taxonomy" id="2997337"/>
    <lineage>
        <taxon>Bacteria</taxon>
        <taxon>Pseudomonadati</taxon>
        <taxon>Pseudomonadota</taxon>
        <taxon>Alphaproteobacteria</taxon>
        <taxon>Rhodobacterales</taxon>
        <taxon>Paracoccaceae</taxon>
        <taxon>Parasedimentitalea</taxon>
    </lineage>
</organism>
<dbReference type="KEGG" id="ppso:QPJ95_12605"/>
<accession>A0A9Y2KVW0</accession>
<dbReference type="AlphaFoldDB" id="A0A9Y2KVW0"/>
<gene>
    <name evidence="1" type="ORF">QPJ95_12605</name>
</gene>
<protein>
    <submittedName>
        <fullName evidence="1">Uncharacterized protein</fullName>
    </submittedName>
</protein>
<name>A0A9Y2KVW0_9RHOB</name>
<keyword evidence="2" id="KW-1185">Reference proteome</keyword>
<dbReference type="EMBL" id="CP127247">
    <property type="protein sequence ID" value="WIY23499.1"/>
    <property type="molecule type" value="Genomic_DNA"/>
</dbReference>
<evidence type="ECO:0000313" key="2">
    <source>
        <dbReference type="Proteomes" id="UP001238334"/>
    </source>
</evidence>
<sequence length="239" mass="25979">MSDNFPPFEFLGFANTLRDSLGDEEANVEKEFQVSEGHLITAFDLSLSACGSVISRDAACLRSQILLDDQRRAAIQTAMLQIAPLTFSLIVKGHYIAASTLVRQSIEGIEALRGIRQNRQKDGETPRLKALRHIGKLYGQLSGIAHLSKHNLLSTLLGNIPFKIEPVFSKDTARLLAGVHIQTSIFLALDMAEMVPYSPTEFLSPDEGNACSSSLGILVAEGILAFKNQDETSTAHPSA</sequence>
<dbReference type="Proteomes" id="UP001238334">
    <property type="component" value="Chromosome"/>
</dbReference>
<evidence type="ECO:0000313" key="1">
    <source>
        <dbReference type="EMBL" id="WIY23499.1"/>
    </source>
</evidence>
<dbReference type="RefSeq" id="WP_270917896.1">
    <property type="nucleotide sequence ID" value="NZ_CP127247.1"/>
</dbReference>
<proteinExistence type="predicted"/>